<evidence type="ECO:0000256" key="1">
    <source>
        <dbReference type="ARBA" id="ARBA00022490"/>
    </source>
</evidence>
<evidence type="ECO:0000256" key="5">
    <source>
        <dbReference type="ARBA" id="ARBA00022691"/>
    </source>
</evidence>
<evidence type="ECO:0000313" key="8">
    <source>
        <dbReference type="Proteomes" id="UP000317747"/>
    </source>
</evidence>
<evidence type="ECO:0000256" key="4">
    <source>
        <dbReference type="ARBA" id="ARBA00022679"/>
    </source>
</evidence>
<name>A0A506Q3R4_9GAMM</name>
<dbReference type="AlphaFoldDB" id="A0A506Q3R4"/>
<keyword evidence="3 6" id="KW-0489">Methyltransferase</keyword>
<comment type="subcellular location">
    <subcellularLocation>
        <location evidence="6">Cytoplasm</location>
    </subcellularLocation>
</comment>
<proteinExistence type="inferred from homology"/>
<dbReference type="OrthoDB" id="1115728at2"/>
<dbReference type="SUPFAM" id="SSF53335">
    <property type="entry name" value="S-adenosyl-L-methionine-dependent methyltransferases"/>
    <property type="match status" value="1"/>
</dbReference>
<dbReference type="NCBIfam" id="NF008725">
    <property type="entry name" value="PRK11727.1"/>
    <property type="match status" value="1"/>
</dbReference>
<dbReference type="GO" id="GO:0070475">
    <property type="term" value="P:rRNA base methylation"/>
    <property type="evidence" value="ECO:0007669"/>
    <property type="project" value="TreeGrafter"/>
</dbReference>
<dbReference type="Pfam" id="PF05971">
    <property type="entry name" value="Methyltransf_10"/>
    <property type="match status" value="1"/>
</dbReference>
<dbReference type="InterPro" id="IPR010286">
    <property type="entry name" value="METTL16/RlmF"/>
</dbReference>
<dbReference type="CDD" id="cd02440">
    <property type="entry name" value="AdoMet_MTases"/>
    <property type="match status" value="1"/>
</dbReference>
<keyword evidence="4 6" id="KW-0808">Transferase</keyword>
<gene>
    <name evidence="6 7" type="primary">rlmF</name>
    <name evidence="7" type="ORF">FJW01_13090</name>
</gene>
<dbReference type="Proteomes" id="UP000317747">
    <property type="component" value="Unassembled WGS sequence"/>
</dbReference>
<dbReference type="GO" id="GO:0052907">
    <property type="term" value="F:23S rRNA (adenine(1618)-N(6))-methyltransferase activity"/>
    <property type="evidence" value="ECO:0007669"/>
    <property type="project" value="UniProtKB-EC"/>
</dbReference>
<keyword evidence="5 6" id="KW-0949">S-adenosyl-L-methionine</keyword>
<evidence type="ECO:0000256" key="2">
    <source>
        <dbReference type="ARBA" id="ARBA00022552"/>
    </source>
</evidence>
<dbReference type="PIRSF" id="PIRSF029038">
    <property type="entry name" value="Mtase_YbiN_prd"/>
    <property type="match status" value="1"/>
</dbReference>
<dbReference type="RefSeq" id="WP_128085856.1">
    <property type="nucleotide sequence ID" value="NZ_CP071405.1"/>
</dbReference>
<evidence type="ECO:0000256" key="3">
    <source>
        <dbReference type="ARBA" id="ARBA00022603"/>
    </source>
</evidence>
<reference evidence="7 8" key="1">
    <citation type="submission" date="2019-06" db="EMBL/GenBank/DDBJ databases">
        <title>Taxogenomics and systematics of the genus Pantoea.</title>
        <authorList>
            <person name="Tambong J.T."/>
        </authorList>
    </citation>
    <scope>NUCLEOTIDE SEQUENCE [LARGE SCALE GENOMIC DNA]</scope>
    <source>
        <strain evidence="7 8">LMG 24200</strain>
    </source>
</reference>
<keyword evidence="1 6" id="KW-0963">Cytoplasm</keyword>
<dbReference type="EC" id="2.1.1.181" evidence="6"/>
<comment type="similarity">
    <text evidence="6">Belongs to the methyltransferase superfamily. METTL16/RlmF family.</text>
</comment>
<sequence length="319" mass="34623">MKKSASTSPFHARNRHQGEYDFAALTAVHPPLAAKVRPNGYGVQSVDFADPDAVMLLNQALIKLFYDIDWQLAPGSLCPPVPGRADYLHYLADLLALDNNGTIPAADVLDIGCGANCIYPLIGAAEYGWRFTGTDIDEAAIKAANRIVAANPRLTRQIRLRRQKNSDAILAGVVSKNEFFSAVMSNPPFHASAEEAAMGTQRKVRNLGLDKSAPLNFGGQHNELWYPGGEKAFIGKMIAESVALGRQIGWFTSLVSRKENLPALEKQLQALDVADVRVVNMAQGQKQSRFLAWSFMPAAARSKLLSRTGNPVQPGAGRV</sequence>
<accession>A0A506Q3R4</accession>
<dbReference type="GO" id="GO:0005737">
    <property type="term" value="C:cytoplasm"/>
    <property type="evidence" value="ECO:0007669"/>
    <property type="project" value="UniProtKB-SubCell"/>
</dbReference>
<dbReference type="PANTHER" id="PTHR13393:SF0">
    <property type="entry name" value="RNA N6-ADENOSINE-METHYLTRANSFERASE METTL16"/>
    <property type="match status" value="1"/>
</dbReference>
<dbReference type="EMBL" id="VHJA01000060">
    <property type="protein sequence ID" value="TPV40634.1"/>
    <property type="molecule type" value="Genomic_DNA"/>
</dbReference>
<comment type="catalytic activity">
    <reaction evidence="6">
        <text>adenosine(1618) in 23S rRNA + S-adenosyl-L-methionine = N(6)-methyladenosine(1618) in 23S rRNA + S-adenosyl-L-homocysteine + H(+)</text>
        <dbReference type="Rhea" id="RHEA:16497"/>
        <dbReference type="Rhea" id="RHEA-COMP:10229"/>
        <dbReference type="Rhea" id="RHEA-COMP:10231"/>
        <dbReference type="ChEBI" id="CHEBI:15378"/>
        <dbReference type="ChEBI" id="CHEBI:57856"/>
        <dbReference type="ChEBI" id="CHEBI:59789"/>
        <dbReference type="ChEBI" id="CHEBI:74411"/>
        <dbReference type="ChEBI" id="CHEBI:74449"/>
        <dbReference type="EC" id="2.1.1.181"/>
    </reaction>
</comment>
<comment type="caution">
    <text evidence="7">The sequence shown here is derived from an EMBL/GenBank/DDBJ whole genome shotgun (WGS) entry which is preliminary data.</text>
</comment>
<protein>
    <recommendedName>
        <fullName evidence="6">Ribosomal RNA large subunit methyltransferase F</fullName>
        <ecNumber evidence="6">2.1.1.181</ecNumber>
    </recommendedName>
    <alternativeName>
        <fullName evidence="6">23S rRNA mA1618 methyltransferase</fullName>
    </alternativeName>
    <alternativeName>
        <fullName evidence="6">rRNA adenine N-6-methyltransferase</fullName>
    </alternativeName>
</protein>
<dbReference type="HAMAP" id="MF_01848">
    <property type="entry name" value="23SrRNA_methyltr_F"/>
    <property type="match status" value="1"/>
</dbReference>
<keyword evidence="2 6" id="KW-0698">rRNA processing</keyword>
<keyword evidence="8" id="KW-1185">Reference proteome</keyword>
<comment type="function">
    <text evidence="6">Specifically methylates the adenine in position 1618 of 23S rRNA.</text>
</comment>
<dbReference type="PANTHER" id="PTHR13393">
    <property type="entry name" value="SAM-DEPENDENT METHYLTRANSFERASE"/>
    <property type="match status" value="1"/>
</dbReference>
<organism evidence="7 8">
    <name type="scientific">Pantoea deleyi</name>
    <dbReference type="NCBI Taxonomy" id="470932"/>
    <lineage>
        <taxon>Bacteria</taxon>
        <taxon>Pseudomonadati</taxon>
        <taxon>Pseudomonadota</taxon>
        <taxon>Gammaproteobacteria</taxon>
        <taxon>Enterobacterales</taxon>
        <taxon>Erwiniaceae</taxon>
        <taxon>Pantoea</taxon>
    </lineage>
</organism>
<dbReference type="Gene3D" id="3.40.50.150">
    <property type="entry name" value="Vaccinia Virus protein VP39"/>
    <property type="match status" value="1"/>
</dbReference>
<evidence type="ECO:0000313" key="7">
    <source>
        <dbReference type="EMBL" id="TPV40634.1"/>
    </source>
</evidence>
<dbReference type="InterPro" id="IPR029063">
    <property type="entry name" value="SAM-dependent_MTases_sf"/>
</dbReference>
<evidence type="ECO:0000256" key="6">
    <source>
        <dbReference type="HAMAP-Rule" id="MF_01848"/>
    </source>
</evidence>
<dbReference type="InterPro" id="IPR016909">
    <property type="entry name" value="rRNA_lsu_MeTfrase_F"/>
</dbReference>